<evidence type="ECO:0000256" key="1">
    <source>
        <dbReference type="SAM" id="Phobius"/>
    </source>
</evidence>
<comment type="caution">
    <text evidence="2">The sequence shown here is derived from an EMBL/GenBank/DDBJ whole genome shotgun (WGS) entry which is preliminary data.</text>
</comment>
<organism evidence="2 3">
    <name type="scientific">Novipirellula galeiformis</name>
    <dbReference type="NCBI Taxonomy" id="2528004"/>
    <lineage>
        <taxon>Bacteria</taxon>
        <taxon>Pseudomonadati</taxon>
        <taxon>Planctomycetota</taxon>
        <taxon>Planctomycetia</taxon>
        <taxon>Pirellulales</taxon>
        <taxon>Pirellulaceae</taxon>
        <taxon>Novipirellula</taxon>
    </lineage>
</organism>
<proteinExistence type="predicted"/>
<keyword evidence="1" id="KW-1133">Transmembrane helix</keyword>
<dbReference type="Proteomes" id="UP000316304">
    <property type="component" value="Unassembled WGS sequence"/>
</dbReference>
<accession>A0A5C6CTM8</accession>
<sequence>MQAIQTPHCFPHLRVSAQRIIARLVVSALFAISTLVFPSVGHAQLLKRKSESDRPTVSDEHSNLEETRLAVPAWERQFFSVLQVIDGAIIALETASDEAETAANPLVRDDLLQTARENYSSAFKGQKLAIHFTLKDIDPGKSLNRHKQAFLLSLGDPTFPGHEYAANITVVTSPSQARQLKMGSIVRVEGQLSEGNRNSFAKIQFARQKRTSPISGDQQKSRRSGWIRYSVARDSYQFTFYVENVRALSGTLLEEHEAFLSRYQSKLAEYSRSQF</sequence>
<name>A0A5C6CTM8_9BACT</name>
<evidence type="ECO:0000313" key="2">
    <source>
        <dbReference type="EMBL" id="TWU26781.1"/>
    </source>
</evidence>
<protein>
    <submittedName>
        <fullName evidence="2">Uncharacterized protein</fullName>
    </submittedName>
</protein>
<feature type="transmembrane region" description="Helical" evidence="1">
    <location>
        <begin position="20"/>
        <end position="40"/>
    </location>
</feature>
<keyword evidence="1" id="KW-0472">Membrane</keyword>
<evidence type="ECO:0000313" key="3">
    <source>
        <dbReference type="Proteomes" id="UP000316304"/>
    </source>
</evidence>
<dbReference type="AlphaFoldDB" id="A0A5C6CTM8"/>
<dbReference type="EMBL" id="SJPT01000001">
    <property type="protein sequence ID" value="TWU26781.1"/>
    <property type="molecule type" value="Genomic_DNA"/>
</dbReference>
<keyword evidence="1" id="KW-0812">Transmembrane</keyword>
<keyword evidence="3" id="KW-1185">Reference proteome</keyword>
<reference evidence="2 3" key="1">
    <citation type="submission" date="2019-02" db="EMBL/GenBank/DDBJ databases">
        <title>Deep-cultivation of Planctomycetes and their phenomic and genomic characterization uncovers novel biology.</title>
        <authorList>
            <person name="Wiegand S."/>
            <person name="Jogler M."/>
            <person name="Boedeker C."/>
            <person name="Pinto D."/>
            <person name="Vollmers J."/>
            <person name="Rivas-Marin E."/>
            <person name="Kohn T."/>
            <person name="Peeters S.H."/>
            <person name="Heuer A."/>
            <person name="Rast P."/>
            <person name="Oberbeckmann S."/>
            <person name="Bunk B."/>
            <person name="Jeske O."/>
            <person name="Meyerdierks A."/>
            <person name="Storesund J.E."/>
            <person name="Kallscheuer N."/>
            <person name="Luecker S."/>
            <person name="Lage O.M."/>
            <person name="Pohl T."/>
            <person name="Merkel B.J."/>
            <person name="Hornburger P."/>
            <person name="Mueller R.-W."/>
            <person name="Bruemmer F."/>
            <person name="Labrenz M."/>
            <person name="Spormann A.M."/>
            <person name="Op Den Camp H."/>
            <person name="Overmann J."/>
            <person name="Amann R."/>
            <person name="Jetten M.S.M."/>
            <person name="Mascher T."/>
            <person name="Medema M.H."/>
            <person name="Devos D.P."/>
            <person name="Kaster A.-K."/>
            <person name="Ovreas L."/>
            <person name="Rohde M."/>
            <person name="Galperin M.Y."/>
            <person name="Jogler C."/>
        </authorList>
    </citation>
    <scope>NUCLEOTIDE SEQUENCE [LARGE SCALE GENOMIC DNA]</scope>
    <source>
        <strain evidence="2 3">Pla52o</strain>
    </source>
</reference>
<gene>
    <name evidence="2" type="ORF">Pla52o_06360</name>
</gene>